<sequence>MQHASHARISRTRSHTLWYSARSSVRLLSRCPIVLISSNNATAACGDSCRKSCRAAQYTSATLTLAMPAGPALTHASTSFSGFTKLPYALTDFSGTCRPPTVSTRSSSSSSSHCRAASSVVRSGGLA</sequence>
<keyword evidence="2" id="KW-1185">Reference proteome</keyword>
<proteinExistence type="predicted"/>
<evidence type="ECO:0000313" key="2">
    <source>
        <dbReference type="Proteomes" id="UP000015354"/>
    </source>
</evidence>
<organism evidence="1 2">
    <name type="scientific">Strigomonas culicis</name>
    <dbReference type="NCBI Taxonomy" id="28005"/>
    <lineage>
        <taxon>Eukaryota</taxon>
        <taxon>Discoba</taxon>
        <taxon>Euglenozoa</taxon>
        <taxon>Kinetoplastea</taxon>
        <taxon>Metakinetoplastina</taxon>
        <taxon>Trypanosomatida</taxon>
        <taxon>Trypanosomatidae</taxon>
        <taxon>Strigomonadinae</taxon>
        <taxon>Strigomonas</taxon>
    </lineage>
</organism>
<dbReference type="EMBL" id="ATMH01010510">
    <property type="protein sequence ID" value="EPY17384.1"/>
    <property type="molecule type" value="Genomic_DNA"/>
</dbReference>
<comment type="caution">
    <text evidence="1">The sequence shown here is derived from an EMBL/GenBank/DDBJ whole genome shotgun (WGS) entry which is preliminary data.</text>
</comment>
<reference evidence="1 2" key="1">
    <citation type="journal article" date="2013" name="PLoS ONE">
        <title>Predicting the Proteins of Angomonas deanei, Strigomonas culicis and Their Respective Endosymbionts Reveals New Aspects of the Trypanosomatidae Family.</title>
        <authorList>
            <person name="Motta M.C."/>
            <person name="Martins A.C."/>
            <person name="de Souza S.S."/>
            <person name="Catta-Preta C.M."/>
            <person name="Silva R."/>
            <person name="Klein C.C."/>
            <person name="de Almeida L.G."/>
            <person name="de Lima Cunha O."/>
            <person name="Ciapina L.P."/>
            <person name="Brocchi M."/>
            <person name="Colabardini A.C."/>
            <person name="de Araujo Lima B."/>
            <person name="Machado C.R."/>
            <person name="de Almeida Soares C.M."/>
            <person name="Probst C.M."/>
            <person name="de Menezes C.B."/>
            <person name="Thompson C.E."/>
            <person name="Bartholomeu D.C."/>
            <person name="Gradia D.F."/>
            <person name="Pavoni D.P."/>
            <person name="Grisard E.C."/>
            <person name="Fantinatti-Garboggini F."/>
            <person name="Marchini F.K."/>
            <person name="Rodrigues-Luiz G.F."/>
            <person name="Wagner G."/>
            <person name="Goldman G.H."/>
            <person name="Fietto J.L."/>
            <person name="Elias M.C."/>
            <person name="Goldman M.H."/>
            <person name="Sagot M.F."/>
            <person name="Pereira M."/>
            <person name="Stoco P.H."/>
            <person name="de Mendonca-Neto R.P."/>
            <person name="Teixeira S.M."/>
            <person name="Maciel T.E."/>
            <person name="de Oliveira Mendes T.A."/>
            <person name="Urmenyi T.P."/>
            <person name="de Souza W."/>
            <person name="Schenkman S."/>
            <person name="de Vasconcelos A.T."/>
        </authorList>
    </citation>
    <scope>NUCLEOTIDE SEQUENCE [LARGE SCALE GENOMIC DNA]</scope>
</reference>
<dbReference type="Proteomes" id="UP000015354">
    <property type="component" value="Unassembled WGS sequence"/>
</dbReference>
<protein>
    <submittedName>
        <fullName evidence="1">Uncharacterized protein</fullName>
    </submittedName>
</protein>
<dbReference type="AlphaFoldDB" id="S9TKN8"/>
<name>S9TKN8_9TRYP</name>
<gene>
    <name evidence="1" type="ORF">STCU_10654</name>
</gene>
<evidence type="ECO:0000313" key="1">
    <source>
        <dbReference type="EMBL" id="EPY17384.1"/>
    </source>
</evidence>
<accession>S9TKN8</accession>